<dbReference type="InterPro" id="IPR013693">
    <property type="entry name" value="SpoIID/LytB_N"/>
</dbReference>
<evidence type="ECO:0000256" key="1">
    <source>
        <dbReference type="ARBA" id="ARBA00022729"/>
    </source>
</evidence>
<comment type="caution">
    <text evidence="5">The sequence shown here is derived from an EMBL/GenBank/DDBJ whole genome shotgun (WGS) entry which is preliminary data.</text>
</comment>
<evidence type="ECO:0000313" key="6">
    <source>
        <dbReference type="Proteomes" id="UP001221686"/>
    </source>
</evidence>
<dbReference type="Pfam" id="PF13517">
    <property type="entry name" value="FG-GAP_3"/>
    <property type="match status" value="2"/>
</dbReference>
<dbReference type="SUPFAM" id="SSF69318">
    <property type="entry name" value="Integrin alpha N-terminal domain"/>
    <property type="match status" value="1"/>
</dbReference>
<feature type="domain" description="Sporulation stage II protein D amidase enhancer LytB N-terminal" evidence="4">
    <location>
        <begin position="92"/>
        <end position="170"/>
    </location>
</feature>
<keyword evidence="6" id="KW-1185">Reference proteome</keyword>
<evidence type="ECO:0000256" key="3">
    <source>
        <dbReference type="SAM" id="SignalP"/>
    </source>
</evidence>
<dbReference type="Pfam" id="PF08486">
    <property type="entry name" value="SpoIID"/>
    <property type="match status" value="1"/>
</dbReference>
<dbReference type="PANTHER" id="PTHR46580">
    <property type="entry name" value="SENSOR KINASE-RELATED"/>
    <property type="match status" value="1"/>
</dbReference>
<evidence type="ECO:0000256" key="2">
    <source>
        <dbReference type="SAM" id="MobiDB-lite"/>
    </source>
</evidence>
<dbReference type="InterPro" id="IPR028994">
    <property type="entry name" value="Integrin_alpha_N"/>
</dbReference>
<organism evidence="5 6">
    <name type="scientific">Nannocystis bainbridge</name>
    <dbReference type="NCBI Taxonomy" id="2995303"/>
    <lineage>
        <taxon>Bacteria</taxon>
        <taxon>Pseudomonadati</taxon>
        <taxon>Myxococcota</taxon>
        <taxon>Polyangia</taxon>
        <taxon>Nannocystales</taxon>
        <taxon>Nannocystaceae</taxon>
        <taxon>Nannocystis</taxon>
    </lineage>
</organism>
<accession>A0ABT5DVM6</accession>
<feature type="region of interest" description="Disordered" evidence="2">
    <location>
        <begin position="279"/>
        <end position="300"/>
    </location>
</feature>
<sequence>MFVSTDSSRPARGAAVLALLTLPALVGACTDMAADAVDTLDDDVDLAEGEEPGDPRGMQPGMADLVQPSEPAAGSIQAPLPAAYCTINVAGVNRATETDYIPRVIACENGGADFEALKAQAIAARSVAYYAMANDGTICDSQGCQVYSCGIAPQAIHYEAAAETAGQYLSHNGWLTYGFYVAGDPNLPQSSCIDTANGSVAATEKYVTFNDGKSGQGVSQTTLGYVFPLGSAGYGQNRGCMSQWGARCLEQKGRDSSGILRFYYGADIQILQAQGACVVPAEPPEPPKPPLKRASQSSNRDYNGDGADDIFWYQAGDGADPLWLGKAAGGFTQTFAPNVQSLYFTVAGDFNGDGRGDVFFYAPGELPEAIWNGTANGGFTKSTPKTSGGAVFNVGGMHYQPIAGDFDGDGFDDVLWYAPGEADDFVWYGLGGNKFENVPITIAGTYLPVAGDFDGDGRSDILWYGGGEAPEAVWYGRASTNVPFDKTTTSNVAGLYLPFAGDFNGDGRDDIFWYAPGEAPDNLWNGTAARGFSSSQPKRQDGTAWNVIGGFTAVPGDFDGDGDTDIVWYGPGGDNDSVWYATGSNRFEPGLLSVSGNYGPV</sequence>
<evidence type="ECO:0000313" key="5">
    <source>
        <dbReference type="EMBL" id="MDC0716763.1"/>
    </source>
</evidence>
<reference evidence="5 6" key="1">
    <citation type="submission" date="2022-11" db="EMBL/GenBank/DDBJ databases">
        <title>Minimal conservation of predation-associated metabolite biosynthetic gene clusters underscores biosynthetic potential of Myxococcota including descriptions for ten novel species: Archangium lansinium sp. nov., Myxococcus landrumus sp. nov., Nannocystis bai.</title>
        <authorList>
            <person name="Ahearne A."/>
            <person name="Stevens C."/>
            <person name="Dowd S."/>
        </authorList>
    </citation>
    <scope>NUCLEOTIDE SEQUENCE [LARGE SCALE GENOMIC DNA]</scope>
    <source>
        <strain evidence="5 6">BB15-2</strain>
    </source>
</reference>
<proteinExistence type="predicted"/>
<feature type="region of interest" description="Disordered" evidence="2">
    <location>
        <begin position="45"/>
        <end position="69"/>
    </location>
</feature>
<feature type="chain" id="PRO_5047333989" evidence="3">
    <location>
        <begin position="34"/>
        <end position="601"/>
    </location>
</feature>
<evidence type="ECO:0000259" key="4">
    <source>
        <dbReference type="Pfam" id="PF08486"/>
    </source>
</evidence>
<dbReference type="EMBL" id="JAQNDL010000001">
    <property type="protein sequence ID" value="MDC0716763.1"/>
    <property type="molecule type" value="Genomic_DNA"/>
</dbReference>
<dbReference type="InterPro" id="IPR013517">
    <property type="entry name" value="FG-GAP"/>
</dbReference>
<protein>
    <submittedName>
        <fullName evidence="5">FG-GAP-like repeat-containing protein</fullName>
    </submittedName>
</protein>
<name>A0ABT5DVM6_9BACT</name>
<feature type="signal peptide" evidence="3">
    <location>
        <begin position="1"/>
        <end position="33"/>
    </location>
</feature>
<dbReference type="PANTHER" id="PTHR46580:SF2">
    <property type="entry name" value="MAM DOMAIN-CONTAINING PROTEIN"/>
    <property type="match status" value="1"/>
</dbReference>
<dbReference type="RefSeq" id="WP_272085254.1">
    <property type="nucleotide sequence ID" value="NZ_JAQNDL010000001.1"/>
</dbReference>
<gene>
    <name evidence="5" type="ORF">POL25_07660</name>
</gene>
<keyword evidence="1 3" id="KW-0732">Signal</keyword>
<dbReference type="Gene3D" id="2.40.128.340">
    <property type="match status" value="2"/>
</dbReference>
<dbReference type="Proteomes" id="UP001221686">
    <property type="component" value="Unassembled WGS sequence"/>
</dbReference>